<gene>
    <name evidence="1" type="ORF">JI435_412490</name>
</gene>
<reference evidence="2" key="1">
    <citation type="journal article" date="2021" name="BMC Genomics">
        <title>Chromosome-level genome assembly and manually-curated proteome of model necrotroph Parastagonospora nodorum Sn15 reveals a genome-wide trove of candidate effector homologs, and redundancy of virulence-related functions within an accessory chromosome.</title>
        <authorList>
            <person name="Bertazzoni S."/>
            <person name="Jones D.A.B."/>
            <person name="Phan H.T."/>
            <person name="Tan K.-C."/>
            <person name="Hane J.K."/>
        </authorList>
    </citation>
    <scope>NUCLEOTIDE SEQUENCE [LARGE SCALE GENOMIC DNA]</scope>
    <source>
        <strain evidence="2">SN15 / ATCC MYA-4574 / FGSC 10173)</strain>
    </source>
</reference>
<organism evidence="1 2">
    <name type="scientific">Phaeosphaeria nodorum (strain SN15 / ATCC MYA-4574 / FGSC 10173)</name>
    <name type="common">Glume blotch fungus</name>
    <name type="synonym">Parastagonospora nodorum</name>
    <dbReference type="NCBI Taxonomy" id="321614"/>
    <lineage>
        <taxon>Eukaryota</taxon>
        <taxon>Fungi</taxon>
        <taxon>Dikarya</taxon>
        <taxon>Ascomycota</taxon>
        <taxon>Pezizomycotina</taxon>
        <taxon>Dothideomycetes</taxon>
        <taxon>Pleosporomycetidae</taxon>
        <taxon>Pleosporales</taxon>
        <taxon>Pleosporineae</taxon>
        <taxon>Phaeosphaeriaceae</taxon>
        <taxon>Parastagonospora</taxon>
    </lineage>
</organism>
<proteinExistence type="predicted"/>
<evidence type="ECO:0000313" key="1">
    <source>
        <dbReference type="EMBL" id="QRC98742.1"/>
    </source>
</evidence>
<evidence type="ECO:0000313" key="2">
    <source>
        <dbReference type="Proteomes" id="UP000663193"/>
    </source>
</evidence>
<accession>A0A7U2I466</accession>
<dbReference type="EMBL" id="CP069031">
    <property type="protein sequence ID" value="QRC98742.1"/>
    <property type="molecule type" value="Genomic_DNA"/>
</dbReference>
<dbReference type="Proteomes" id="UP000663193">
    <property type="component" value="Chromosome 9"/>
</dbReference>
<dbReference type="AlphaFoldDB" id="A0A7U2I466"/>
<dbReference type="VEuPathDB" id="FungiDB:JI435_412490"/>
<keyword evidence="2" id="KW-1185">Reference proteome</keyword>
<name>A0A7U2I466_PHANO</name>
<protein>
    <submittedName>
        <fullName evidence="1">Uncharacterized protein</fullName>
    </submittedName>
</protein>
<sequence>MRIYFVHAVTRVHVVHDATEEKWHDAPDSSECFKAESKNPRCPKFENLKPTSSARTLHVSRVAARRRTCW</sequence>